<proteinExistence type="predicted"/>
<feature type="compositionally biased region" description="Basic and acidic residues" evidence="1">
    <location>
        <begin position="75"/>
        <end position="85"/>
    </location>
</feature>
<dbReference type="InterPro" id="IPR036514">
    <property type="entry name" value="SGNH_hydro_sf"/>
</dbReference>
<reference evidence="3 4" key="1">
    <citation type="journal article" date="2018" name="IMA Fungus">
        <title>IMA Genome-F 9: Draft genome sequence of Annulohypoxylon stygium, Aspergillus mulundensis, Berkeleyomyces basicola (syn. Thielaviopsis basicola), Ceratocystis smalleyi, two Cercospora beticola strains, Coleophoma cylindrospora, Fusarium fracticaudum, Phialophora cf. hyalina, and Morchella septimelata.</title>
        <authorList>
            <person name="Wingfield B.D."/>
            <person name="Bills G.F."/>
            <person name="Dong Y."/>
            <person name="Huang W."/>
            <person name="Nel W.J."/>
            <person name="Swalarsk-Parry B.S."/>
            <person name="Vaghefi N."/>
            <person name="Wilken P.M."/>
            <person name="An Z."/>
            <person name="de Beer Z.W."/>
            <person name="De Vos L."/>
            <person name="Chen L."/>
            <person name="Duong T.A."/>
            <person name="Gao Y."/>
            <person name="Hammerbacher A."/>
            <person name="Kikkert J.R."/>
            <person name="Li Y."/>
            <person name="Li H."/>
            <person name="Li K."/>
            <person name="Li Q."/>
            <person name="Liu X."/>
            <person name="Ma X."/>
            <person name="Naidoo K."/>
            <person name="Pethybridge S.J."/>
            <person name="Sun J."/>
            <person name="Steenkamp E.T."/>
            <person name="van der Nest M.A."/>
            <person name="van Wyk S."/>
            <person name="Wingfield M.J."/>
            <person name="Xiong C."/>
            <person name="Yue Q."/>
            <person name="Zhang X."/>
        </authorList>
    </citation>
    <scope>NUCLEOTIDE SEQUENCE [LARGE SCALE GENOMIC DNA]</scope>
    <source>
        <strain evidence="3 4">BP 5553</strain>
    </source>
</reference>
<dbReference type="CDD" id="cd00229">
    <property type="entry name" value="SGNH_hydrolase"/>
    <property type="match status" value="1"/>
</dbReference>
<dbReference type="OrthoDB" id="408760at2759"/>
<dbReference type="Pfam" id="PF13472">
    <property type="entry name" value="Lipase_GDSL_2"/>
    <property type="match status" value="1"/>
</dbReference>
<evidence type="ECO:0000313" key="4">
    <source>
        <dbReference type="Proteomes" id="UP000254866"/>
    </source>
</evidence>
<dbReference type="RefSeq" id="XP_031864654.1">
    <property type="nucleotide sequence ID" value="XM_032019214.1"/>
</dbReference>
<feature type="domain" description="SGNH hydrolase-type esterase" evidence="2">
    <location>
        <begin position="23"/>
        <end position="234"/>
    </location>
</feature>
<dbReference type="GeneID" id="43603440"/>
<keyword evidence="4" id="KW-1185">Reference proteome</keyword>
<dbReference type="EMBL" id="NPIC01000017">
    <property type="protein sequence ID" value="RDL29964.1"/>
    <property type="molecule type" value="Genomic_DNA"/>
</dbReference>
<accession>A0A370T8Z0</accession>
<gene>
    <name evidence="3" type="ORF">BP5553_10591</name>
</gene>
<dbReference type="AlphaFoldDB" id="A0A370T8Z0"/>
<dbReference type="InterPro" id="IPR051532">
    <property type="entry name" value="Ester_Hydrolysis_Enzymes"/>
</dbReference>
<dbReference type="PANTHER" id="PTHR30383">
    <property type="entry name" value="THIOESTERASE 1/PROTEASE 1/LYSOPHOSPHOLIPASE L1"/>
    <property type="match status" value="1"/>
</dbReference>
<dbReference type="Proteomes" id="UP000254866">
    <property type="component" value="Unassembled WGS sequence"/>
</dbReference>
<name>A0A370T8Z0_9HELO</name>
<dbReference type="PANTHER" id="PTHR30383:SF19">
    <property type="entry name" value="FIBRONECTIN TYPE-III DOMAIN-CONTAINING PROTEIN"/>
    <property type="match status" value="1"/>
</dbReference>
<dbReference type="SUPFAM" id="SSF52266">
    <property type="entry name" value="SGNH hydrolase"/>
    <property type="match status" value="1"/>
</dbReference>
<evidence type="ECO:0000256" key="1">
    <source>
        <dbReference type="SAM" id="MobiDB-lite"/>
    </source>
</evidence>
<sequence>MEPILTEKLNPEMDPSLDLKVLCFGASLTEGYTKHGTEFKPYSGAMARVLGQKLNTAEGERSGESKGNNVEDSDVDKHRNEEKQRQRWNVSIDTEGVSGEMVLEMEKRMRGIYADPTTIQEPYDLLLFLGGTNDLGRMRLPDDIFADIEKIVAIPLNQGARVVLLTIPECAAKVGWLNERRDVLNGMMKKRAEEDENVFVFDLHKAIPYHSMDAVERKGIWDDGLHFTAKGYERLGTLLAKKVLDILGWKEIGVANEMKGDVIQDEGHGVSAVVEGCEVWQ</sequence>
<evidence type="ECO:0000313" key="3">
    <source>
        <dbReference type="EMBL" id="RDL29964.1"/>
    </source>
</evidence>
<organism evidence="3 4">
    <name type="scientific">Venustampulla echinocandica</name>
    <dbReference type="NCBI Taxonomy" id="2656787"/>
    <lineage>
        <taxon>Eukaryota</taxon>
        <taxon>Fungi</taxon>
        <taxon>Dikarya</taxon>
        <taxon>Ascomycota</taxon>
        <taxon>Pezizomycotina</taxon>
        <taxon>Leotiomycetes</taxon>
        <taxon>Helotiales</taxon>
        <taxon>Pleuroascaceae</taxon>
        <taxon>Venustampulla</taxon>
    </lineage>
</organism>
<dbReference type="Gene3D" id="3.40.50.1110">
    <property type="entry name" value="SGNH hydrolase"/>
    <property type="match status" value="1"/>
</dbReference>
<dbReference type="InterPro" id="IPR013830">
    <property type="entry name" value="SGNH_hydro"/>
</dbReference>
<dbReference type="GO" id="GO:0004622">
    <property type="term" value="F:phosphatidylcholine lysophospholipase activity"/>
    <property type="evidence" value="ECO:0007669"/>
    <property type="project" value="TreeGrafter"/>
</dbReference>
<feature type="region of interest" description="Disordered" evidence="1">
    <location>
        <begin position="57"/>
        <end position="87"/>
    </location>
</feature>
<evidence type="ECO:0000259" key="2">
    <source>
        <dbReference type="Pfam" id="PF13472"/>
    </source>
</evidence>
<protein>
    <recommendedName>
        <fullName evidence="2">SGNH hydrolase-type esterase domain-containing protein</fullName>
    </recommendedName>
</protein>
<comment type="caution">
    <text evidence="3">The sequence shown here is derived from an EMBL/GenBank/DDBJ whole genome shotgun (WGS) entry which is preliminary data.</text>
</comment>